<keyword evidence="3" id="KW-0378">Hydrolase</keyword>
<feature type="transmembrane region" description="Helical" evidence="1">
    <location>
        <begin position="20"/>
        <end position="46"/>
    </location>
</feature>
<feature type="transmembrane region" description="Helical" evidence="1">
    <location>
        <begin position="93"/>
        <end position="116"/>
    </location>
</feature>
<evidence type="ECO:0000313" key="4">
    <source>
        <dbReference type="EMBL" id="SEG71683.1"/>
    </source>
</evidence>
<keyword evidence="1" id="KW-0812">Transmembrane</keyword>
<evidence type="ECO:0000313" key="5">
    <source>
        <dbReference type="Proteomes" id="UP000236740"/>
    </source>
</evidence>
<name>A0A1H6CFV6_9EURY</name>
<dbReference type="GO" id="GO:0080120">
    <property type="term" value="P:CAAX-box protein maturation"/>
    <property type="evidence" value="ECO:0007669"/>
    <property type="project" value="UniProtKB-ARBA"/>
</dbReference>
<geneLocation type="plasmid" evidence="3">
    <name>unnamed3</name>
</geneLocation>
<dbReference type="Proteomes" id="UP000296733">
    <property type="component" value="Plasmid unnamed3"/>
</dbReference>
<dbReference type="AlphaFoldDB" id="A0A1H6CFV6"/>
<keyword evidence="3" id="KW-0614">Plasmid</keyword>
<feature type="transmembrane region" description="Helical" evidence="1">
    <location>
        <begin position="219"/>
        <end position="239"/>
    </location>
</feature>
<evidence type="ECO:0000313" key="3">
    <source>
        <dbReference type="EMBL" id="QCC49543.1"/>
    </source>
</evidence>
<gene>
    <name evidence="3" type="ORF">DV707_17560</name>
    <name evidence="4" type="ORF">SAMN04488133_3422</name>
</gene>
<dbReference type="KEGG" id="hlm:DV707_17560"/>
<dbReference type="GO" id="GO:0006508">
    <property type="term" value="P:proteolysis"/>
    <property type="evidence" value="ECO:0007669"/>
    <property type="project" value="UniProtKB-KW"/>
</dbReference>
<dbReference type="Proteomes" id="UP000236740">
    <property type="component" value="Unassembled WGS sequence"/>
</dbReference>
<keyword evidence="1" id="KW-0472">Membrane</keyword>
<organism evidence="4 5">
    <name type="scientific">Halobellus limi</name>
    <dbReference type="NCBI Taxonomy" id="699433"/>
    <lineage>
        <taxon>Archaea</taxon>
        <taxon>Methanobacteriati</taxon>
        <taxon>Methanobacteriota</taxon>
        <taxon>Stenosarchaea group</taxon>
        <taxon>Halobacteria</taxon>
        <taxon>Halobacteriales</taxon>
        <taxon>Haloferacaceae</taxon>
        <taxon>Halobellus</taxon>
    </lineage>
</organism>
<proteinExistence type="predicted"/>
<dbReference type="EMBL" id="FNVN01000007">
    <property type="protein sequence ID" value="SEG71683.1"/>
    <property type="molecule type" value="Genomic_DNA"/>
</dbReference>
<sequence>MRAENQERQGPVPGRLHDNWWVFISFTLLTYLFSWGIWTVMAAGVFPQSLDAILGRLGGFGPLVGALGVLWLSGWSVREWFTSNVTVRLPLRWYGYALLLPPLLVGAGGLVHATLFGETMGLGSLPPFWVYPINLLIVFFIGGGQEELGWRGFALPAAQGQLSAFSSSLLVGVVWAGWHLPLFVLPNTPQGDLPFLPYLLAVVGLSVVLTWLYNGSGGGVLVAMLFHGGINPLGAYFPTGGVDAITTISGYSSYALVVVAFAAVLAIATGGTNLAGRSRALLGDIVAR</sequence>
<dbReference type="InterPro" id="IPR042150">
    <property type="entry name" value="MmRce1-like"/>
</dbReference>
<dbReference type="GO" id="GO:0004175">
    <property type="term" value="F:endopeptidase activity"/>
    <property type="evidence" value="ECO:0007669"/>
    <property type="project" value="UniProtKB-ARBA"/>
</dbReference>
<feature type="transmembrane region" description="Helical" evidence="1">
    <location>
        <begin position="164"/>
        <end position="183"/>
    </location>
</feature>
<keyword evidence="5" id="KW-1185">Reference proteome</keyword>
<dbReference type="InterPro" id="IPR003675">
    <property type="entry name" value="Rce1/LyrA-like_dom"/>
</dbReference>
<feature type="transmembrane region" description="Helical" evidence="1">
    <location>
        <begin position="195"/>
        <end position="213"/>
    </location>
</feature>
<accession>A0A1H6CFV6</accession>
<dbReference type="PANTHER" id="PTHR35797">
    <property type="entry name" value="PROTEASE-RELATED"/>
    <property type="match status" value="1"/>
</dbReference>
<keyword evidence="4" id="KW-0645">Protease</keyword>
<dbReference type="PANTHER" id="PTHR35797:SF1">
    <property type="entry name" value="PROTEASE"/>
    <property type="match status" value="1"/>
</dbReference>
<feature type="domain" description="CAAX prenyl protease 2/Lysostaphin resistance protein A-like" evidence="2">
    <location>
        <begin position="132"/>
        <end position="231"/>
    </location>
</feature>
<dbReference type="RefSeq" id="WP_103992964.1">
    <property type="nucleotide sequence ID" value="NZ_CP031314.1"/>
</dbReference>
<keyword evidence="3" id="KW-0482">Metalloprotease</keyword>
<evidence type="ECO:0000259" key="2">
    <source>
        <dbReference type="Pfam" id="PF02517"/>
    </source>
</evidence>
<dbReference type="GeneID" id="39859932"/>
<feature type="transmembrane region" description="Helical" evidence="1">
    <location>
        <begin position="251"/>
        <end position="271"/>
    </location>
</feature>
<feature type="transmembrane region" description="Helical" evidence="1">
    <location>
        <begin position="53"/>
        <end position="73"/>
    </location>
</feature>
<keyword evidence="1" id="KW-1133">Transmembrane helix</keyword>
<dbReference type="OrthoDB" id="28575at2157"/>
<protein>
    <submittedName>
        <fullName evidence="4">CAAX protease self-immunity</fullName>
    </submittedName>
    <submittedName>
        <fullName evidence="3">CPBP family intramembrane metalloprotease</fullName>
    </submittedName>
</protein>
<reference evidence="4 5" key="1">
    <citation type="submission" date="2016-10" db="EMBL/GenBank/DDBJ databases">
        <authorList>
            <person name="de Groot N.N."/>
        </authorList>
    </citation>
    <scope>NUCLEOTIDE SEQUENCE [LARGE SCALE GENOMIC DNA]</scope>
    <source>
        <strain evidence="4 5">CGMCC 1.10331</strain>
    </source>
</reference>
<dbReference type="GO" id="GO:0008237">
    <property type="term" value="F:metallopeptidase activity"/>
    <property type="evidence" value="ECO:0007669"/>
    <property type="project" value="UniProtKB-KW"/>
</dbReference>
<reference evidence="3 6" key="2">
    <citation type="journal article" date="2019" name="Nat. Commun.">
        <title>A new type of DNA phosphorothioation-based antiviral system in archaea.</title>
        <authorList>
            <person name="Xiong L."/>
            <person name="Liu S."/>
            <person name="Chen S."/>
            <person name="Xiao Y."/>
            <person name="Zhu B."/>
            <person name="Gao Y."/>
            <person name="Zhang Y."/>
            <person name="Chen B."/>
            <person name="Luo J."/>
            <person name="Deng Z."/>
            <person name="Chen X."/>
            <person name="Wang L."/>
            <person name="Chen S."/>
        </authorList>
    </citation>
    <scope>NUCLEOTIDE SEQUENCE [LARGE SCALE GENOMIC DNA]</scope>
    <source>
        <strain evidence="3 6">CGMCC 1.10331</strain>
        <plasmid evidence="3 6">unnamed3</plasmid>
    </source>
</reference>
<feature type="transmembrane region" description="Helical" evidence="1">
    <location>
        <begin position="128"/>
        <end position="144"/>
    </location>
</feature>
<evidence type="ECO:0000256" key="1">
    <source>
        <dbReference type="SAM" id="Phobius"/>
    </source>
</evidence>
<evidence type="ECO:0000313" key="6">
    <source>
        <dbReference type="Proteomes" id="UP000296733"/>
    </source>
</evidence>
<dbReference type="Pfam" id="PF02517">
    <property type="entry name" value="Rce1-like"/>
    <property type="match status" value="1"/>
</dbReference>
<dbReference type="EMBL" id="CP031314">
    <property type="protein sequence ID" value="QCC49543.1"/>
    <property type="molecule type" value="Genomic_DNA"/>
</dbReference>